<sequence length="143" mass="16864">MWDKKKYPLKKDVTIDGIISASYEVVSGEAGEVRAWERDFQEEIIGRLLQVAMPLKDFHKETDTLVSKTAFYESEINKEVRVFGNIVHVWSTYETRLVKNGPVVRRGINSIQLYYSADRWWIASWTFDKERSDRKIPQTFDRN</sequence>
<comment type="caution">
    <text evidence="1">The sequence shown here is derived from an EMBL/GenBank/DDBJ whole genome shotgun (WGS) entry which is preliminary data.</text>
</comment>
<proteinExistence type="predicted"/>
<evidence type="ECO:0008006" key="3">
    <source>
        <dbReference type="Google" id="ProtNLM"/>
    </source>
</evidence>
<dbReference type="AlphaFoldDB" id="A0A7W8ZR13"/>
<accession>A0A7W8ZR13</accession>
<name>A0A7W8ZR13_9SPHI</name>
<reference evidence="1 2" key="1">
    <citation type="submission" date="2020-08" db="EMBL/GenBank/DDBJ databases">
        <title>Genomic Encyclopedia of Type Strains, Phase IV (KMG-V): Genome sequencing to study the core and pangenomes of soil and plant-associated prokaryotes.</title>
        <authorList>
            <person name="Whitman W."/>
        </authorList>
    </citation>
    <scope>NUCLEOTIDE SEQUENCE [LARGE SCALE GENOMIC DNA]</scope>
    <source>
        <strain evidence="1 2">S3M1</strain>
    </source>
</reference>
<protein>
    <recommendedName>
        <fullName evidence="3">DUF4440 domain-containing protein</fullName>
    </recommendedName>
</protein>
<gene>
    <name evidence="1" type="ORF">HDE68_004211</name>
</gene>
<evidence type="ECO:0000313" key="2">
    <source>
        <dbReference type="Proteomes" id="UP000537204"/>
    </source>
</evidence>
<organism evidence="1 2">
    <name type="scientific">Pedobacter cryoconitis</name>
    <dbReference type="NCBI Taxonomy" id="188932"/>
    <lineage>
        <taxon>Bacteria</taxon>
        <taxon>Pseudomonadati</taxon>
        <taxon>Bacteroidota</taxon>
        <taxon>Sphingobacteriia</taxon>
        <taxon>Sphingobacteriales</taxon>
        <taxon>Sphingobacteriaceae</taxon>
        <taxon>Pedobacter</taxon>
    </lineage>
</organism>
<dbReference type="EMBL" id="JACHCE010000008">
    <property type="protein sequence ID" value="MBB5638282.1"/>
    <property type="molecule type" value="Genomic_DNA"/>
</dbReference>
<dbReference type="RefSeq" id="WP_221300842.1">
    <property type="nucleotide sequence ID" value="NZ_JACHCE010000008.1"/>
</dbReference>
<dbReference type="Proteomes" id="UP000537204">
    <property type="component" value="Unassembled WGS sequence"/>
</dbReference>
<evidence type="ECO:0000313" key="1">
    <source>
        <dbReference type="EMBL" id="MBB5638282.1"/>
    </source>
</evidence>